<dbReference type="InterPro" id="IPR021660">
    <property type="entry name" value="DUF3253"/>
</dbReference>
<reference evidence="3" key="1">
    <citation type="journal article" date="2019" name="Int. J. Syst. Evol. Microbiol.">
        <title>The Global Catalogue of Microorganisms (GCM) 10K type strain sequencing project: providing services to taxonomists for standard genome sequencing and annotation.</title>
        <authorList>
            <consortium name="The Broad Institute Genomics Platform"/>
            <consortium name="The Broad Institute Genome Sequencing Center for Infectious Disease"/>
            <person name="Wu L."/>
            <person name="Ma J."/>
        </authorList>
    </citation>
    <scope>NUCLEOTIDE SEQUENCE [LARGE SCALE GENOMIC DNA]</scope>
    <source>
        <strain evidence="3">NBRC 112502</strain>
    </source>
</reference>
<dbReference type="InterPro" id="IPR036390">
    <property type="entry name" value="WH_DNA-bd_sf"/>
</dbReference>
<dbReference type="Gene3D" id="1.10.10.10">
    <property type="entry name" value="Winged helix-like DNA-binding domain superfamily/Winged helix DNA-binding domain"/>
    <property type="match status" value="1"/>
</dbReference>
<evidence type="ECO:0000256" key="1">
    <source>
        <dbReference type="SAM" id="MobiDB-lite"/>
    </source>
</evidence>
<accession>A0ABQ6A7F0</accession>
<dbReference type="EMBL" id="BSOS01000065">
    <property type="protein sequence ID" value="GLR67213.1"/>
    <property type="molecule type" value="Genomic_DNA"/>
</dbReference>
<comment type="caution">
    <text evidence="2">The sequence shown here is derived from an EMBL/GenBank/DDBJ whole genome shotgun (WGS) entry which is preliminary data.</text>
</comment>
<protein>
    <recommendedName>
        <fullName evidence="4">DUF3253 domain-containing protein</fullName>
    </recommendedName>
</protein>
<keyword evidence="3" id="KW-1185">Reference proteome</keyword>
<evidence type="ECO:0000313" key="3">
    <source>
        <dbReference type="Proteomes" id="UP001156641"/>
    </source>
</evidence>
<name>A0ABQ6A7F0_9PROT</name>
<dbReference type="Pfam" id="PF11625">
    <property type="entry name" value="DUF3253"/>
    <property type="match status" value="1"/>
</dbReference>
<dbReference type="Proteomes" id="UP001156641">
    <property type="component" value="Unassembled WGS sequence"/>
</dbReference>
<organism evidence="2 3">
    <name type="scientific">Acidocella aquatica</name>
    <dbReference type="NCBI Taxonomy" id="1922313"/>
    <lineage>
        <taxon>Bacteria</taxon>
        <taxon>Pseudomonadati</taxon>
        <taxon>Pseudomonadota</taxon>
        <taxon>Alphaproteobacteria</taxon>
        <taxon>Acetobacterales</taxon>
        <taxon>Acidocellaceae</taxon>
        <taxon>Acidocella</taxon>
    </lineage>
</organism>
<dbReference type="RefSeq" id="WP_284257942.1">
    <property type="nucleotide sequence ID" value="NZ_BSOS01000065.1"/>
</dbReference>
<evidence type="ECO:0008006" key="4">
    <source>
        <dbReference type="Google" id="ProtNLM"/>
    </source>
</evidence>
<dbReference type="SUPFAM" id="SSF46785">
    <property type="entry name" value="Winged helix' DNA-binding domain"/>
    <property type="match status" value="1"/>
</dbReference>
<gene>
    <name evidence="2" type="ORF">GCM10010909_18940</name>
</gene>
<evidence type="ECO:0000313" key="2">
    <source>
        <dbReference type="EMBL" id="GLR67213.1"/>
    </source>
</evidence>
<proteinExistence type="predicted"/>
<dbReference type="InterPro" id="IPR036388">
    <property type="entry name" value="WH-like_DNA-bd_sf"/>
</dbReference>
<sequence length="87" mass="9076">MSSDPAEQAILSLLTGKGAQKSISPTEAARALAGNPPGEAWRASLSPIRLAAQRLAKAGVIELLRKGKPVPPAEARGVIRLRLTQAQ</sequence>
<feature type="region of interest" description="Disordered" evidence="1">
    <location>
        <begin position="17"/>
        <end position="36"/>
    </location>
</feature>